<dbReference type="Pfam" id="PF10703">
    <property type="entry name" value="MoaF"/>
    <property type="match status" value="1"/>
</dbReference>
<evidence type="ECO:0000313" key="4">
    <source>
        <dbReference type="Proteomes" id="UP000253153"/>
    </source>
</evidence>
<dbReference type="GeneID" id="41991905"/>
<gene>
    <name evidence="3" type="ORF">FIESC28_02460</name>
</gene>
<dbReference type="AlphaFoldDB" id="A0A366S5R9"/>
<feature type="domain" description="MoaF C-terminal" evidence="2">
    <location>
        <begin position="150"/>
        <end position="261"/>
    </location>
</feature>
<dbReference type="InterPro" id="IPR012674">
    <property type="entry name" value="Calycin"/>
</dbReference>
<dbReference type="EMBL" id="QKXC01000052">
    <property type="protein sequence ID" value="RBR24687.1"/>
    <property type="molecule type" value="Genomic_DNA"/>
</dbReference>
<reference evidence="3 4" key="1">
    <citation type="submission" date="2018-06" db="EMBL/GenBank/DDBJ databases">
        <title>Fusarium incarnatum-equiseti species complex species 28.</title>
        <authorList>
            <person name="Gardiner D.M."/>
        </authorList>
    </citation>
    <scope>NUCLEOTIDE SEQUENCE [LARGE SCALE GENOMIC DNA]</scope>
    <source>
        <strain evidence="3 4">FIESC_28</strain>
    </source>
</reference>
<accession>A0A366S5R9</accession>
<dbReference type="Proteomes" id="UP000253153">
    <property type="component" value="Unassembled WGS sequence"/>
</dbReference>
<dbReference type="OrthoDB" id="4353530at2759"/>
<name>A0A366S5R9_9HYPO</name>
<evidence type="ECO:0000259" key="1">
    <source>
        <dbReference type="Pfam" id="PF10703"/>
    </source>
</evidence>
<sequence>MAPSAITENPEFVPVADWPTLEAMADGFRQNLIPATTKLQGKTIAHTFDNGMKISHTFEADSLTWTILEGQDSGKSGKADYEAFEVRPDIFFIDFLKPDYNEVVTMIADLSTGQAITGVSGFTEKAGERRTYTAFMNAKSHEEKPVQAFSTTEDLIGKHVLYRYSNKDAYEHIYLNKGTFVWHCLGGAERGLADVEECKTLKLRENLYLFFWTETVQPVESMVVIDLEHMRSTGRFYCWDPKPKEAVHLRFGSLATVLAQTSPMETLKKVSDGKS</sequence>
<organism evidence="3 4">
    <name type="scientific">Fusarium coffeatum</name>
    <dbReference type="NCBI Taxonomy" id="231269"/>
    <lineage>
        <taxon>Eukaryota</taxon>
        <taxon>Fungi</taxon>
        <taxon>Dikarya</taxon>
        <taxon>Ascomycota</taxon>
        <taxon>Pezizomycotina</taxon>
        <taxon>Sordariomycetes</taxon>
        <taxon>Hypocreomycetidae</taxon>
        <taxon>Hypocreales</taxon>
        <taxon>Nectriaceae</taxon>
        <taxon>Fusarium</taxon>
        <taxon>Fusarium incarnatum-equiseti species complex</taxon>
    </lineage>
</organism>
<protein>
    <recommendedName>
        <fullName evidence="5">Molybdenum cofactor biosynthesis protein F</fullName>
    </recommendedName>
</protein>
<proteinExistence type="predicted"/>
<dbReference type="RefSeq" id="XP_031019278.1">
    <property type="nucleotide sequence ID" value="XM_031156609.1"/>
</dbReference>
<keyword evidence="4" id="KW-1185">Reference proteome</keyword>
<evidence type="ECO:0000313" key="3">
    <source>
        <dbReference type="EMBL" id="RBR24687.1"/>
    </source>
</evidence>
<evidence type="ECO:0000259" key="2">
    <source>
        <dbReference type="Pfam" id="PF17409"/>
    </source>
</evidence>
<dbReference type="Gene3D" id="2.40.128.20">
    <property type="match status" value="2"/>
</dbReference>
<dbReference type="InterPro" id="IPR024724">
    <property type="entry name" value="MoaF_N"/>
</dbReference>
<comment type="caution">
    <text evidence="3">The sequence shown here is derived from an EMBL/GenBank/DDBJ whole genome shotgun (WGS) entry which is preliminary data.</text>
</comment>
<feature type="domain" description="Molybdenum cofactor biosynthesis protein F N-terminal" evidence="1">
    <location>
        <begin position="17"/>
        <end position="123"/>
    </location>
</feature>
<dbReference type="Pfam" id="PF17409">
    <property type="entry name" value="MoaF_C"/>
    <property type="match status" value="1"/>
</dbReference>
<dbReference type="InterPro" id="IPR035348">
    <property type="entry name" value="MoaF_C"/>
</dbReference>
<evidence type="ECO:0008006" key="5">
    <source>
        <dbReference type="Google" id="ProtNLM"/>
    </source>
</evidence>